<feature type="transmembrane region" description="Helical" evidence="7">
    <location>
        <begin position="361"/>
        <end position="385"/>
    </location>
</feature>
<evidence type="ECO:0000256" key="1">
    <source>
        <dbReference type="ARBA" id="ARBA00004651"/>
    </source>
</evidence>
<comment type="caution">
    <text evidence="9">The sequence shown here is derived from an EMBL/GenBank/DDBJ whole genome shotgun (WGS) entry which is preliminary data.</text>
</comment>
<dbReference type="InterPro" id="IPR000731">
    <property type="entry name" value="SSD"/>
</dbReference>
<evidence type="ECO:0000259" key="8">
    <source>
        <dbReference type="PROSITE" id="PS50156"/>
    </source>
</evidence>
<dbReference type="PANTHER" id="PTHR33406">
    <property type="entry name" value="MEMBRANE PROTEIN MJ1562-RELATED"/>
    <property type="match status" value="1"/>
</dbReference>
<accession>A0ABQ6VF93</accession>
<dbReference type="EMBL" id="WBZJ01000001">
    <property type="protein sequence ID" value="KAB3523069.1"/>
    <property type="molecule type" value="Genomic_DNA"/>
</dbReference>
<feature type="transmembrane region" description="Helical" evidence="7">
    <location>
        <begin position="710"/>
        <end position="729"/>
    </location>
</feature>
<dbReference type="RefSeq" id="WP_151843868.1">
    <property type="nucleotide sequence ID" value="NZ_WBZJ01000001.1"/>
</dbReference>
<feature type="transmembrane region" description="Helical" evidence="7">
    <location>
        <begin position="241"/>
        <end position="259"/>
    </location>
</feature>
<reference evidence="9 10" key="1">
    <citation type="submission" date="2019-10" db="EMBL/GenBank/DDBJ databases">
        <title>Corynebacterium sp novel species isolated from the respiratory tract of Marmot.</title>
        <authorList>
            <person name="Zhang G."/>
        </authorList>
    </citation>
    <scope>NUCLEOTIDE SEQUENCE [LARGE SCALE GENOMIC DNA]</scope>
    <source>
        <strain evidence="9 10">336</strain>
    </source>
</reference>
<feature type="transmembrane region" description="Helical" evidence="7">
    <location>
        <begin position="333"/>
        <end position="355"/>
    </location>
</feature>
<evidence type="ECO:0000256" key="4">
    <source>
        <dbReference type="ARBA" id="ARBA00022989"/>
    </source>
</evidence>
<feature type="transmembrane region" description="Helical" evidence="7">
    <location>
        <begin position="627"/>
        <end position="648"/>
    </location>
</feature>
<evidence type="ECO:0000313" key="10">
    <source>
        <dbReference type="Proteomes" id="UP000436181"/>
    </source>
</evidence>
<dbReference type="Proteomes" id="UP000436181">
    <property type="component" value="Unassembled WGS sequence"/>
</dbReference>
<evidence type="ECO:0000256" key="7">
    <source>
        <dbReference type="SAM" id="Phobius"/>
    </source>
</evidence>
<feature type="transmembrane region" description="Helical" evidence="7">
    <location>
        <begin position="601"/>
        <end position="620"/>
    </location>
</feature>
<evidence type="ECO:0000313" key="9">
    <source>
        <dbReference type="EMBL" id="KAB3523069.1"/>
    </source>
</evidence>
<comment type="subcellular location">
    <subcellularLocation>
        <location evidence="1">Cell membrane</location>
        <topology evidence="1">Multi-pass membrane protein</topology>
    </subcellularLocation>
</comment>
<feature type="transmembrane region" description="Helical" evidence="7">
    <location>
        <begin position="422"/>
        <end position="439"/>
    </location>
</feature>
<feature type="region of interest" description="Disordered" evidence="6">
    <location>
        <begin position="791"/>
        <end position="810"/>
    </location>
</feature>
<keyword evidence="3 7" id="KW-0812">Transmembrane</keyword>
<dbReference type="Pfam" id="PF03176">
    <property type="entry name" value="MMPL"/>
    <property type="match status" value="2"/>
</dbReference>
<keyword evidence="10" id="KW-1185">Reference proteome</keyword>
<dbReference type="InterPro" id="IPR004869">
    <property type="entry name" value="MMPL_dom"/>
</dbReference>
<dbReference type="InterPro" id="IPR050545">
    <property type="entry name" value="Mycobact_MmpL"/>
</dbReference>
<feature type="transmembrane region" description="Helical" evidence="7">
    <location>
        <begin position="668"/>
        <end position="689"/>
    </location>
</feature>
<evidence type="ECO:0000256" key="6">
    <source>
        <dbReference type="SAM" id="MobiDB-lite"/>
    </source>
</evidence>
<gene>
    <name evidence="9" type="ORF">F8377_02605</name>
</gene>
<dbReference type="PANTHER" id="PTHR33406:SF13">
    <property type="entry name" value="MEMBRANE PROTEIN YDFJ"/>
    <property type="match status" value="1"/>
</dbReference>
<keyword evidence="4 7" id="KW-1133">Transmembrane helix</keyword>
<feature type="transmembrane region" description="Helical" evidence="7">
    <location>
        <begin position="265"/>
        <end position="286"/>
    </location>
</feature>
<proteinExistence type="predicted"/>
<name>A0ABQ6VF93_9CORY</name>
<organism evidence="9 10">
    <name type="scientific">Corynebacterium zhongnanshanii</name>
    <dbReference type="NCBI Taxonomy" id="2768834"/>
    <lineage>
        <taxon>Bacteria</taxon>
        <taxon>Bacillati</taxon>
        <taxon>Actinomycetota</taxon>
        <taxon>Actinomycetes</taxon>
        <taxon>Mycobacteriales</taxon>
        <taxon>Corynebacteriaceae</taxon>
        <taxon>Corynebacterium</taxon>
    </lineage>
</organism>
<dbReference type="SUPFAM" id="SSF82866">
    <property type="entry name" value="Multidrug efflux transporter AcrB transmembrane domain"/>
    <property type="match status" value="2"/>
</dbReference>
<sequence length="810" mass="85245">MAKFLYRLGRSAYAHKWRFLAAWLILIIGVGTAAATLQKPTDDNFTIPGLESVDTMERLQEEFPNAQGQSLDAPTGTLVLRAPDGKTLADESVASTVDHLLEQLKTKDYLANTDELVSPVMAAQGMTQQLTEAKKAQGMPEEQIAQDIAALSPLSKDQRIGTISVTFNADSSADVSLADKEDFAATVEANQGALTAGWSGNTFQNAEMDMTSELIGLAVAAIVLIATFGAFVAAGLPLVTAVIGVAMGTGLVFASTAFIDSVSSMTPTLASMIGLAVGIDYALFILARFRNELVAHVGGQDLSPKELAAKLKTIPAATRAHLAGLAVGKAGSAVVFAGLTVLIALSALSIIGIPFLTTMALSAAVTVALAVIISVSLLPAIMSLLGTKLFAGRAPIVKAPDPENEAPTMGLKWVRMIRARPWIFAIASVALLAVLAIPATNLRLAMPTDGTMAKGSPNRVAYEMTEEGFGAGRNAPMIALVEYGDADAAGTATGEQAAPEQAQAKQAVLTKALETFQSTDGIANAQLAATNGDPKNPQDLGTAAQIMITPKYGATDERAADVLDNLRAHEASFEEETGGTFAITGITPMFEDISQQLQDALIPYISIVLVLAFLLLMVVFRSIWVPLLAALGFGLSVAATFGVTVGLWQEGMLGLINDPQPLVSFLPIMLIGIVFGLAMDYQVFLVTRMREGWAHGKTAENATANGFKHGARVVTAAALIMISVFAAFTTLDQPFIKVMGFALAVAVFFDAFIVRMVLIPATMFLLGERAWAIPRWLDKIIPSVDVEGESLQGLSESDAQPATPAAHPES</sequence>
<keyword evidence="2" id="KW-1003">Cell membrane</keyword>
<protein>
    <submittedName>
        <fullName evidence="9">MMPL family transporter</fullName>
    </submittedName>
</protein>
<feature type="transmembrane region" description="Helical" evidence="7">
    <location>
        <begin position="214"/>
        <end position="234"/>
    </location>
</feature>
<evidence type="ECO:0000256" key="5">
    <source>
        <dbReference type="ARBA" id="ARBA00023136"/>
    </source>
</evidence>
<evidence type="ECO:0000256" key="2">
    <source>
        <dbReference type="ARBA" id="ARBA00022475"/>
    </source>
</evidence>
<dbReference type="Gene3D" id="1.20.1640.10">
    <property type="entry name" value="Multidrug efflux transporter AcrB transmembrane domain"/>
    <property type="match status" value="2"/>
</dbReference>
<feature type="transmembrane region" description="Helical" evidence="7">
    <location>
        <begin position="741"/>
        <end position="766"/>
    </location>
</feature>
<feature type="domain" description="SSD" evidence="8">
    <location>
        <begin position="243"/>
        <end position="384"/>
    </location>
</feature>
<evidence type="ECO:0000256" key="3">
    <source>
        <dbReference type="ARBA" id="ARBA00022692"/>
    </source>
</evidence>
<dbReference type="PROSITE" id="PS50156">
    <property type="entry name" value="SSD"/>
    <property type="match status" value="1"/>
</dbReference>
<keyword evidence="5 7" id="KW-0472">Membrane</keyword>